<evidence type="ECO:0000256" key="3">
    <source>
        <dbReference type="ARBA" id="ARBA00022516"/>
    </source>
</evidence>
<keyword evidence="6" id="KW-0443">Lipid metabolism</keyword>
<dbReference type="InterPro" id="IPR041431">
    <property type="entry name" value="Mvd1_C"/>
</dbReference>
<dbReference type="Pfam" id="PF22700">
    <property type="entry name" value="MVD-like_N"/>
    <property type="match status" value="1"/>
</dbReference>
<dbReference type="AlphaFoldDB" id="A0A1H1FHR7"/>
<evidence type="ECO:0000313" key="10">
    <source>
        <dbReference type="EMBL" id="SDR00410.1"/>
    </source>
</evidence>
<dbReference type="EC" id="4.1.1.33" evidence="2"/>
<sequence length="325" mass="35491">MKASAKAHTNIALIKYWGKRDESLILPMNNSLSLTLDGFYTTTTVDFRESLTEDSFYLNDQPVSGVEYERVTSFLDLIRKYAGKPNLFAEVHSTNYVPTAAGFASSASGFAALATAAAKSLGLKVSDEELSILTRQGSGSACRSIYGGFVEWEKGDRSDGSDSYAIQVAPANHWDIRVAAVVLSSSAKKVLSREGMKRTVDTSAYYSSWVESIPDDLSNIKEGIKNRDFAKVGEIAEANCLRMHATTLAANPPFTYWRDTTLAVMQTVQELRENGVSAYFTIDAGPNVKVLYLPENEETIQSTLREIPGVDDVIASRAGQGVSYI</sequence>
<dbReference type="PIRSF" id="PIRSF015950">
    <property type="entry name" value="Mev_P_decrbx"/>
    <property type="match status" value="1"/>
</dbReference>
<dbReference type="RefSeq" id="WP_092493974.1">
    <property type="nucleotide sequence ID" value="NZ_FNKD01000004.1"/>
</dbReference>
<evidence type="ECO:0000256" key="4">
    <source>
        <dbReference type="ARBA" id="ARBA00022741"/>
    </source>
</evidence>
<protein>
    <recommendedName>
        <fullName evidence="2">diphosphomevalonate decarboxylase</fullName>
        <ecNumber evidence="2">4.1.1.33</ecNumber>
    </recommendedName>
</protein>
<dbReference type="FunFam" id="3.30.230.10:FF:000072">
    <property type="entry name" value="Diphosphomevalonate decarboxylase"/>
    <property type="match status" value="1"/>
</dbReference>
<proteinExistence type="inferred from homology"/>
<keyword evidence="4" id="KW-0547">Nucleotide-binding</keyword>
<dbReference type="EMBL" id="FNKD01000004">
    <property type="protein sequence ID" value="SDR00410.1"/>
    <property type="molecule type" value="Genomic_DNA"/>
</dbReference>
<reference evidence="10 11" key="1">
    <citation type="submission" date="2016-10" db="EMBL/GenBank/DDBJ databases">
        <authorList>
            <person name="de Groot N.N."/>
        </authorList>
    </citation>
    <scope>NUCLEOTIDE SEQUENCE [LARGE SCALE GENOMIC DNA]</scope>
    <source>
        <strain evidence="10 11">CGMCC 1.10449</strain>
    </source>
</reference>
<dbReference type="InterPro" id="IPR053859">
    <property type="entry name" value="MVD-like_N"/>
</dbReference>
<keyword evidence="11" id="KW-1185">Reference proteome</keyword>
<dbReference type="InterPro" id="IPR036554">
    <property type="entry name" value="GHMP_kinase_C_sf"/>
</dbReference>
<organism evidence="10 11">
    <name type="scientific">Virgibacillus salinus</name>
    <dbReference type="NCBI Taxonomy" id="553311"/>
    <lineage>
        <taxon>Bacteria</taxon>
        <taxon>Bacillati</taxon>
        <taxon>Bacillota</taxon>
        <taxon>Bacilli</taxon>
        <taxon>Bacillales</taxon>
        <taxon>Bacillaceae</taxon>
        <taxon>Virgibacillus</taxon>
    </lineage>
</organism>
<evidence type="ECO:0000259" key="9">
    <source>
        <dbReference type="Pfam" id="PF22700"/>
    </source>
</evidence>
<dbReference type="PANTHER" id="PTHR10977:SF3">
    <property type="entry name" value="DIPHOSPHOMEVALONATE DECARBOXYLASE"/>
    <property type="match status" value="1"/>
</dbReference>
<keyword evidence="3" id="KW-0444">Lipid biosynthesis</keyword>
<dbReference type="InterPro" id="IPR020568">
    <property type="entry name" value="Ribosomal_Su5_D2-typ_SF"/>
</dbReference>
<dbReference type="InterPro" id="IPR005935">
    <property type="entry name" value="Mev_decarb"/>
</dbReference>
<dbReference type="InterPro" id="IPR029765">
    <property type="entry name" value="Mev_diP_decarb"/>
</dbReference>
<dbReference type="GO" id="GO:0005524">
    <property type="term" value="F:ATP binding"/>
    <property type="evidence" value="ECO:0007669"/>
    <property type="project" value="UniProtKB-KW"/>
</dbReference>
<accession>A0A1H1FHR7</accession>
<feature type="domain" description="Mvd1 C-terminal" evidence="8">
    <location>
        <begin position="181"/>
        <end position="306"/>
    </location>
</feature>
<dbReference type="InterPro" id="IPR014721">
    <property type="entry name" value="Ribsml_uS5_D2-typ_fold_subgr"/>
</dbReference>
<keyword evidence="7" id="KW-0456">Lyase</keyword>
<dbReference type="Proteomes" id="UP000199444">
    <property type="component" value="Unassembled WGS sequence"/>
</dbReference>
<feature type="domain" description="Diphosphomevalonate decarboxylase-like N-terminal" evidence="9">
    <location>
        <begin position="7"/>
        <end position="165"/>
    </location>
</feature>
<evidence type="ECO:0000256" key="2">
    <source>
        <dbReference type="ARBA" id="ARBA00012296"/>
    </source>
</evidence>
<dbReference type="GO" id="GO:0019287">
    <property type="term" value="P:isopentenyl diphosphate biosynthetic process, mevalonate pathway"/>
    <property type="evidence" value="ECO:0007669"/>
    <property type="project" value="InterPro"/>
</dbReference>
<evidence type="ECO:0000256" key="1">
    <source>
        <dbReference type="ARBA" id="ARBA00008831"/>
    </source>
</evidence>
<keyword evidence="5" id="KW-0067">ATP-binding</keyword>
<dbReference type="STRING" id="553311.SAMN05216231_3217"/>
<dbReference type="Gene3D" id="3.30.70.890">
    <property type="entry name" value="GHMP kinase, C-terminal domain"/>
    <property type="match status" value="1"/>
</dbReference>
<dbReference type="GO" id="GO:0004163">
    <property type="term" value="F:diphosphomevalonate decarboxylase activity"/>
    <property type="evidence" value="ECO:0007669"/>
    <property type="project" value="UniProtKB-EC"/>
</dbReference>
<dbReference type="NCBIfam" id="TIGR01240">
    <property type="entry name" value="mevDPdecarb"/>
    <property type="match status" value="1"/>
</dbReference>
<dbReference type="PANTHER" id="PTHR10977">
    <property type="entry name" value="DIPHOSPHOMEVALONATE DECARBOXYLASE"/>
    <property type="match status" value="1"/>
</dbReference>
<dbReference type="Gene3D" id="3.30.230.10">
    <property type="match status" value="1"/>
</dbReference>
<dbReference type="Pfam" id="PF18376">
    <property type="entry name" value="MDD_C"/>
    <property type="match status" value="1"/>
</dbReference>
<evidence type="ECO:0000313" key="11">
    <source>
        <dbReference type="Proteomes" id="UP000199444"/>
    </source>
</evidence>
<evidence type="ECO:0000256" key="6">
    <source>
        <dbReference type="ARBA" id="ARBA00023098"/>
    </source>
</evidence>
<name>A0A1H1FHR7_9BACI</name>
<comment type="similarity">
    <text evidence="1">Belongs to the diphosphomevalonate decarboxylase family.</text>
</comment>
<gene>
    <name evidence="10" type="ORF">SAMN05216231_3217</name>
</gene>
<evidence type="ECO:0000256" key="5">
    <source>
        <dbReference type="ARBA" id="ARBA00022840"/>
    </source>
</evidence>
<dbReference type="SUPFAM" id="SSF54211">
    <property type="entry name" value="Ribosomal protein S5 domain 2-like"/>
    <property type="match status" value="1"/>
</dbReference>
<evidence type="ECO:0000256" key="7">
    <source>
        <dbReference type="ARBA" id="ARBA00023239"/>
    </source>
</evidence>
<dbReference type="SUPFAM" id="SSF55060">
    <property type="entry name" value="GHMP Kinase, C-terminal domain"/>
    <property type="match status" value="1"/>
</dbReference>
<evidence type="ECO:0000259" key="8">
    <source>
        <dbReference type="Pfam" id="PF18376"/>
    </source>
</evidence>
<dbReference type="GO" id="GO:0005829">
    <property type="term" value="C:cytosol"/>
    <property type="evidence" value="ECO:0007669"/>
    <property type="project" value="InterPro"/>
</dbReference>